<evidence type="ECO:0000313" key="3">
    <source>
        <dbReference type="Proteomes" id="UP000799437"/>
    </source>
</evidence>
<reference evidence="2" key="1">
    <citation type="journal article" date="2020" name="Stud. Mycol.">
        <title>101 Dothideomycetes genomes: a test case for predicting lifestyles and emergence of pathogens.</title>
        <authorList>
            <person name="Haridas S."/>
            <person name="Albert R."/>
            <person name="Binder M."/>
            <person name="Bloem J."/>
            <person name="Labutti K."/>
            <person name="Salamov A."/>
            <person name="Andreopoulos B."/>
            <person name="Baker S."/>
            <person name="Barry K."/>
            <person name="Bills G."/>
            <person name="Bluhm B."/>
            <person name="Cannon C."/>
            <person name="Castanera R."/>
            <person name="Culley D."/>
            <person name="Daum C."/>
            <person name="Ezra D."/>
            <person name="Gonzalez J."/>
            <person name="Henrissat B."/>
            <person name="Kuo A."/>
            <person name="Liang C."/>
            <person name="Lipzen A."/>
            <person name="Lutzoni F."/>
            <person name="Magnuson J."/>
            <person name="Mondo S."/>
            <person name="Nolan M."/>
            <person name="Ohm R."/>
            <person name="Pangilinan J."/>
            <person name="Park H.-J."/>
            <person name="Ramirez L."/>
            <person name="Alfaro M."/>
            <person name="Sun H."/>
            <person name="Tritt A."/>
            <person name="Yoshinaga Y."/>
            <person name="Zwiers L.-H."/>
            <person name="Turgeon B."/>
            <person name="Goodwin S."/>
            <person name="Spatafora J."/>
            <person name="Crous P."/>
            <person name="Grigoriev I."/>
        </authorList>
    </citation>
    <scope>NUCLEOTIDE SEQUENCE</scope>
    <source>
        <strain evidence="2">CBS 121739</strain>
    </source>
</reference>
<organism evidence="2 3">
    <name type="scientific">Pseudovirgaria hyperparasitica</name>
    <dbReference type="NCBI Taxonomy" id="470096"/>
    <lineage>
        <taxon>Eukaryota</taxon>
        <taxon>Fungi</taxon>
        <taxon>Dikarya</taxon>
        <taxon>Ascomycota</taxon>
        <taxon>Pezizomycotina</taxon>
        <taxon>Dothideomycetes</taxon>
        <taxon>Dothideomycetes incertae sedis</taxon>
        <taxon>Acrospermales</taxon>
        <taxon>Acrospermaceae</taxon>
        <taxon>Pseudovirgaria</taxon>
    </lineage>
</organism>
<sequence length="170" mass="19673">MLHHCPPQSPRRHHNPNRSPLNTSSRVKDVLECLRSATSMPSSTFPYLHARAAAVITPIFPRHDHDAMNPWNKTKQNKEQSKNKKQSRARNMRILTNTNNSHVTERMTVTGGTGCDVTTCRPRSVHSTRLDHFTPHTRTHAHKNVRNHLRLSWLDCRHAGTRRHTRAHTW</sequence>
<accession>A0A6A6W8P0</accession>
<name>A0A6A6W8P0_9PEZI</name>
<gene>
    <name evidence="2" type="ORF">EJ05DRAFT_338957</name>
</gene>
<dbReference type="Proteomes" id="UP000799437">
    <property type="component" value="Unassembled WGS sequence"/>
</dbReference>
<dbReference type="EMBL" id="ML996570">
    <property type="protein sequence ID" value="KAF2759248.1"/>
    <property type="molecule type" value="Genomic_DNA"/>
</dbReference>
<feature type="region of interest" description="Disordered" evidence="1">
    <location>
        <begin position="1"/>
        <end position="26"/>
    </location>
</feature>
<dbReference type="GeneID" id="54481958"/>
<feature type="region of interest" description="Disordered" evidence="1">
    <location>
        <begin position="62"/>
        <end position="89"/>
    </location>
</feature>
<keyword evidence="3" id="KW-1185">Reference proteome</keyword>
<protein>
    <submittedName>
        <fullName evidence="2">Uncharacterized protein</fullName>
    </submittedName>
</protein>
<dbReference type="RefSeq" id="XP_033601699.1">
    <property type="nucleotide sequence ID" value="XM_033740904.1"/>
</dbReference>
<proteinExistence type="predicted"/>
<dbReference type="AlphaFoldDB" id="A0A6A6W8P0"/>
<evidence type="ECO:0000256" key="1">
    <source>
        <dbReference type="SAM" id="MobiDB-lite"/>
    </source>
</evidence>
<evidence type="ECO:0000313" key="2">
    <source>
        <dbReference type="EMBL" id="KAF2759248.1"/>
    </source>
</evidence>